<dbReference type="Proteomes" id="UP000228934">
    <property type="component" value="Unassembled WGS sequence"/>
</dbReference>
<comment type="subcellular location">
    <subcellularLocation>
        <location evidence="1">Nucleus</location>
    </subcellularLocation>
</comment>
<feature type="region of interest" description="Disordered" evidence="5">
    <location>
        <begin position="14"/>
        <end position="84"/>
    </location>
</feature>
<feature type="compositionally biased region" description="Polar residues" evidence="5">
    <location>
        <begin position="44"/>
        <end position="54"/>
    </location>
</feature>
<evidence type="ECO:0000256" key="5">
    <source>
        <dbReference type="SAM" id="MobiDB-lite"/>
    </source>
</evidence>
<dbReference type="Pfam" id="PF09739">
    <property type="entry name" value="MCM_bind"/>
    <property type="match status" value="1"/>
</dbReference>
<dbReference type="EMBL" id="KV941055">
    <property type="protein sequence ID" value="PIO27068.1"/>
    <property type="molecule type" value="Genomic_DNA"/>
</dbReference>
<accession>A0A2G9RGQ6</accession>
<gene>
    <name evidence="6" type="ORF">AB205_0193130</name>
</gene>
<feature type="compositionally biased region" description="Basic and acidic residues" evidence="5">
    <location>
        <begin position="58"/>
        <end position="72"/>
    </location>
</feature>
<protein>
    <recommendedName>
        <fullName evidence="3">Mini-chromosome maintenance complex-binding protein</fullName>
    </recommendedName>
</protein>
<feature type="compositionally biased region" description="Polar residues" evidence="5">
    <location>
        <begin position="14"/>
        <end position="28"/>
    </location>
</feature>
<evidence type="ECO:0000256" key="1">
    <source>
        <dbReference type="ARBA" id="ARBA00004123"/>
    </source>
</evidence>
<dbReference type="GO" id="GO:0005634">
    <property type="term" value="C:nucleus"/>
    <property type="evidence" value="ECO:0007669"/>
    <property type="project" value="UniProtKB-SubCell"/>
</dbReference>
<keyword evidence="7" id="KW-1185">Reference proteome</keyword>
<dbReference type="PANTHER" id="PTHR13489:SF0">
    <property type="entry name" value="MINI-CHROMOSOME MAINTENANCE COMPLEX-BINDING PROTEIN"/>
    <property type="match status" value="1"/>
</dbReference>
<feature type="non-terminal residue" evidence="6">
    <location>
        <position position="257"/>
    </location>
</feature>
<dbReference type="GO" id="GO:0003682">
    <property type="term" value="F:chromatin binding"/>
    <property type="evidence" value="ECO:0007669"/>
    <property type="project" value="TreeGrafter"/>
</dbReference>
<dbReference type="InterPro" id="IPR019140">
    <property type="entry name" value="MCM_complex-bd"/>
</dbReference>
<evidence type="ECO:0000313" key="7">
    <source>
        <dbReference type="Proteomes" id="UP000228934"/>
    </source>
</evidence>
<dbReference type="PANTHER" id="PTHR13489">
    <property type="entry name" value="MINI-CHROMOSOME MAINTENANCE COMPLEX-BINDING PROTEIN"/>
    <property type="match status" value="1"/>
</dbReference>
<evidence type="ECO:0000256" key="4">
    <source>
        <dbReference type="ARBA" id="ARBA00023242"/>
    </source>
</evidence>
<keyword evidence="4" id="KW-0539">Nucleus</keyword>
<dbReference type="OrthoDB" id="329666at2759"/>
<reference evidence="7" key="1">
    <citation type="journal article" date="2017" name="Nat. Commun.">
        <title>The North American bullfrog draft genome provides insight into hormonal regulation of long noncoding RNA.</title>
        <authorList>
            <person name="Hammond S.A."/>
            <person name="Warren R.L."/>
            <person name="Vandervalk B.P."/>
            <person name="Kucuk E."/>
            <person name="Khan H."/>
            <person name="Gibb E.A."/>
            <person name="Pandoh P."/>
            <person name="Kirk H."/>
            <person name="Zhao Y."/>
            <person name="Jones M."/>
            <person name="Mungall A.J."/>
            <person name="Coope R."/>
            <person name="Pleasance S."/>
            <person name="Moore R.A."/>
            <person name="Holt R.A."/>
            <person name="Round J.M."/>
            <person name="Ohora S."/>
            <person name="Walle B.V."/>
            <person name="Veldhoen N."/>
            <person name="Helbing C.C."/>
            <person name="Birol I."/>
        </authorList>
    </citation>
    <scope>NUCLEOTIDE SEQUENCE [LARGE SCALE GENOMIC DNA]</scope>
</reference>
<evidence type="ECO:0000313" key="6">
    <source>
        <dbReference type="EMBL" id="PIO27068.1"/>
    </source>
</evidence>
<comment type="similarity">
    <text evidence="2">Belongs to the MCMBP family.</text>
</comment>
<dbReference type="AlphaFoldDB" id="A0A2G9RGQ6"/>
<evidence type="ECO:0000256" key="2">
    <source>
        <dbReference type="ARBA" id="ARBA00007925"/>
    </source>
</evidence>
<dbReference type="GO" id="GO:0006261">
    <property type="term" value="P:DNA-templated DNA replication"/>
    <property type="evidence" value="ECO:0007669"/>
    <property type="project" value="TreeGrafter"/>
</dbReference>
<evidence type="ECO:0000256" key="3">
    <source>
        <dbReference type="ARBA" id="ARBA00015405"/>
    </source>
</evidence>
<name>A0A2G9RGQ6_AQUCT</name>
<proteinExistence type="inferred from homology"/>
<organism evidence="6 7">
    <name type="scientific">Aquarana catesbeiana</name>
    <name type="common">American bullfrog</name>
    <name type="synonym">Rana catesbeiana</name>
    <dbReference type="NCBI Taxonomy" id="8400"/>
    <lineage>
        <taxon>Eukaryota</taxon>
        <taxon>Metazoa</taxon>
        <taxon>Chordata</taxon>
        <taxon>Craniata</taxon>
        <taxon>Vertebrata</taxon>
        <taxon>Euteleostomi</taxon>
        <taxon>Amphibia</taxon>
        <taxon>Batrachia</taxon>
        <taxon>Anura</taxon>
        <taxon>Neobatrachia</taxon>
        <taxon>Ranoidea</taxon>
        <taxon>Ranidae</taxon>
        <taxon>Aquarana</taxon>
    </lineage>
</organism>
<sequence length="257" mass="28532">MCFNFPYQVHIYSSSSQAKVTPSTSYVPNRQKRSYDEDDDEHSSTPTEQNTDVSEANVPKRQELESQKKPKEAPANSAPLDLNFPLPEEKGPACLVKVYENWDNFKVNDVLEVYGMLLVEPSLSFINEDRDSLAACLDPAESMDTLEEQRVHSPPTSLVPRIHAIIVQKLHHINPLMPSTVCETDESKQCESSFCCGITPFMSLHLPSLSSLSLTGLASFMAELSSVRSELLGFLTHALLGDGLAAEYLIFHLISTV</sequence>